<evidence type="ECO:0000313" key="22">
    <source>
        <dbReference type="Proteomes" id="UP000033200"/>
    </source>
</evidence>
<comment type="similarity">
    <text evidence="2 14">Belongs to the cytochrome c oxidase subunit 2 family.</text>
</comment>
<dbReference type="Pfam" id="PF02790">
    <property type="entry name" value="COX2_TM"/>
    <property type="match status" value="1"/>
</dbReference>
<comment type="subcellular location">
    <subcellularLocation>
        <location evidence="14">Cell membrane</location>
        <topology evidence="14">Multi-pass membrane protein</topology>
    </subcellularLocation>
    <subcellularLocation>
        <location evidence="1">Membrane</location>
        <topology evidence="1">Multi-pass membrane protein</topology>
    </subcellularLocation>
</comment>
<evidence type="ECO:0000256" key="11">
    <source>
        <dbReference type="ARBA" id="ARBA00023136"/>
    </source>
</evidence>
<feature type="region of interest" description="Disordered" evidence="16">
    <location>
        <begin position="318"/>
        <end position="379"/>
    </location>
</feature>
<feature type="chain" id="PRO_5001934785" description="Cytochrome c oxidase subunit 2" evidence="18">
    <location>
        <begin position="26"/>
        <end position="379"/>
    </location>
</feature>
<evidence type="ECO:0000256" key="6">
    <source>
        <dbReference type="ARBA" id="ARBA00022723"/>
    </source>
</evidence>
<dbReference type="GO" id="GO:0005507">
    <property type="term" value="F:copper ion binding"/>
    <property type="evidence" value="ECO:0007669"/>
    <property type="project" value="InterPro"/>
</dbReference>
<reference evidence="21 22" key="1">
    <citation type="submission" date="2014-09" db="EMBL/GenBank/DDBJ databases">
        <title>Using Illumina technology Improving SMRT sequencing Genome Assembly by RASTools.</title>
        <authorList>
            <person name="Zhou Y."/>
            <person name="Ma T."/>
            <person name="Liu T."/>
        </authorList>
    </citation>
    <scope>NUCLEOTIDE SEQUENCE [LARGE SCALE GENOMIC DNA]</scope>
    <source>
        <strain evidence="21 22">ATCC 55669</strain>
    </source>
</reference>
<feature type="signal peptide" evidence="18">
    <location>
        <begin position="1"/>
        <end position="25"/>
    </location>
</feature>
<keyword evidence="7" id="KW-1278">Translocase</keyword>
<dbReference type="GO" id="GO:0005886">
    <property type="term" value="C:plasma membrane"/>
    <property type="evidence" value="ECO:0007669"/>
    <property type="project" value="UniProtKB-SubCell"/>
</dbReference>
<dbReference type="GO" id="GO:0004129">
    <property type="term" value="F:cytochrome-c oxidase activity"/>
    <property type="evidence" value="ECO:0007669"/>
    <property type="project" value="UniProtKB-EC"/>
</dbReference>
<evidence type="ECO:0000256" key="5">
    <source>
        <dbReference type="ARBA" id="ARBA00022692"/>
    </source>
</evidence>
<keyword evidence="5 14" id="KW-0812">Transmembrane</keyword>
<dbReference type="eggNOG" id="COG1622">
    <property type="taxonomic scope" value="Bacteria"/>
</dbReference>
<dbReference type="InterPro" id="IPR036257">
    <property type="entry name" value="Cyt_c_oxidase_su2_TM_sf"/>
</dbReference>
<dbReference type="KEGG" id="stax:MC45_15385"/>
<keyword evidence="8 14" id="KW-0249">Electron transport</keyword>
<dbReference type="Gene3D" id="2.60.40.420">
    <property type="entry name" value="Cupredoxins - blue copper proteins"/>
    <property type="match status" value="1"/>
</dbReference>
<dbReference type="Gene3D" id="1.10.287.90">
    <property type="match status" value="1"/>
</dbReference>
<evidence type="ECO:0000256" key="18">
    <source>
        <dbReference type="SAM" id="SignalP"/>
    </source>
</evidence>
<evidence type="ECO:0000256" key="2">
    <source>
        <dbReference type="ARBA" id="ARBA00007866"/>
    </source>
</evidence>
<feature type="transmembrane region" description="Helical" evidence="17">
    <location>
        <begin position="141"/>
        <end position="162"/>
    </location>
</feature>
<keyword evidence="18" id="KW-0732">Signal</keyword>
<dbReference type="SUPFAM" id="SSF81464">
    <property type="entry name" value="Cytochrome c oxidase subunit II-like, transmembrane region"/>
    <property type="match status" value="1"/>
</dbReference>
<evidence type="ECO:0000259" key="20">
    <source>
        <dbReference type="PROSITE" id="PS50999"/>
    </source>
</evidence>
<evidence type="ECO:0000256" key="17">
    <source>
        <dbReference type="SAM" id="Phobius"/>
    </source>
</evidence>
<dbReference type="InterPro" id="IPR002429">
    <property type="entry name" value="CcO_II-like_C"/>
</dbReference>
<dbReference type="NCBIfam" id="TIGR02866">
    <property type="entry name" value="CoxB"/>
    <property type="match status" value="1"/>
</dbReference>
<dbReference type="PROSITE" id="PS00078">
    <property type="entry name" value="COX2"/>
    <property type="match status" value="1"/>
</dbReference>
<feature type="compositionally biased region" description="Polar residues" evidence="16">
    <location>
        <begin position="356"/>
        <end position="366"/>
    </location>
</feature>
<accession>A0A097EL52</accession>
<evidence type="ECO:0000256" key="8">
    <source>
        <dbReference type="ARBA" id="ARBA00022982"/>
    </source>
</evidence>
<keyword evidence="10 15" id="KW-0186">Copper</keyword>
<feature type="domain" description="Cytochrome oxidase subunit II transmembrane region profile" evidence="20">
    <location>
        <begin position="73"/>
        <end position="169"/>
    </location>
</feature>
<comment type="catalytic activity">
    <reaction evidence="13 15">
        <text>4 Fe(II)-[cytochrome c] + O2 + 8 H(+)(in) = 4 Fe(III)-[cytochrome c] + 2 H2O + 4 H(+)(out)</text>
        <dbReference type="Rhea" id="RHEA:11436"/>
        <dbReference type="Rhea" id="RHEA-COMP:10350"/>
        <dbReference type="Rhea" id="RHEA-COMP:14399"/>
        <dbReference type="ChEBI" id="CHEBI:15377"/>
        <dbReference type="ChEBI" id="CHEBI:15378"/>
        <dbReference type="ChEBI" id="CHEBI:15379"/>
        <dbReference type="ChEBI" id="CHEBI:29033"/>
        <dbReference type="ChEBI" id="CHEBI:29034"/>
        <dbReference type="EC" id="7.1.1.9"/>
    </reaction>
</comment>
<feature type="compositionally biased region" description="Low complexity" evidence="16">
    <location>
        <begin position="367"/>
        <end position="379"/>
    </location>
</feature>
<evidence type="ECO:0000256" key="16">
    <source>
        <dbReference type="SAM" id="MobiDB-lite"/>
    </source>
</evidence>
<evidence type="ECO:0000256" key="9">
    <source>
        <dbReference type="ARBA" id="ARBA00022989"/>
    </source>
</evidence>
<dbReference type="STRING" id="1549858.MC45_15385"/>
<keyword evidence="3 14" id="KW-0813">Transport</keyword>
<evidence type="ECO:0000256" key="15">
    <source>
        <dbReference type="RuleBase" id="RU004024"/>
    </source>
</evidence>
<dbReference type="InterPro" id="IPR008972">
    <property type="entry name" value="Cupredoxin"/>
</dbReference>
<dbReference type="EMBL" id="CP009571">
    <property type="protein sequence ID" value="AIT08295.1"/>
    <property type="molecule type" value="Genomic_DNA"/>
</dbReference>
<dbReference type="AlphaFoldDB" id="A0A097EL52"/>
<dbReference type="EC" id="7.1.1.9" evidence="15"/>
<feature type="transmembrane region" description="Helical" evidence="17">
    <location>
        <begin position="99"/>
        <end position="120"/>
    </location>
</feature>
<dbReference type="InterPro" id="IPR001505">
    <property type="entry name" value="Copper_CuA"/>
</dbReference>
<dbReference type="GO" id="GO:0016491">
    <property type="term" value="F:oxidoreductase activity"/>
    <property type="evidence" value="ECO:0007669"/>
    <property type="project" value="InterPro"/>
</dbReference>
<proteinExistence type="inferred from homology"/>
<evidence type="ECO:0000256" key="14">
    <source>
        <dbReference type="RuleBase" id="RU000456"/>
    </source>
</evidence>
<protein>
    <recommendedName>
        <fullName evidence="15">Cytochrome c oxidase subunit 2</fullName>
        <ecNumber evidence="15">7.1.1.9</ecNumber>
    </recommendedName>
</protein>
<dbReference type="PROSITE" id="PS50857">
    <property type="entry name" value="COX2_CUA"/>
    <property type="match status" value="1"/>
</dbReference>
<organism evidence="21 22">
    <name type="scientific">Sphingomonas taxi</name>
    <dbReference type="NCBI Taxonomy" id="1549858"/>
    <lineage>
        <taxon>Bacteria</taxon>
        <taxon>Pseudomonadati</taxon>
        <taxon>Pseudomonadota</taxon>
        <taxon>Alphaproteobacteria</taxon>
        <taxon>Sphingomonadales</taxon>
        <taxon>Sphingomonadaceae</taxon>
        <taxon>Sphingomonas</taxon>
    </lineage>
</organism>
<keyword evidence="6 15" id="KW-0479">Metal-binding</keyword>
<comment type="cofactor">
    <cofactor evidence="15">
        <name>Cu cation</name>
        <dbReference type="ChEBI" id="CHEBI:23378"/>
    </cofactor>
    <text evidence="15">Binds a copper A center.</text>
</comment>
<keyword evidence="4 14" id="KW-0679">Respiratory chain</keyword>
<evidence type="ECO:0000259" key="19">
    <source>
        <dbReference type="PROSITE" id="PS50857"/>
    </source>
</evidence>
<comment type="function">
    <text evidence="12 15">Subunits I and II form the functional core of the enzyme complex. Electrons originating in cytochrome c are transferred via heme a and Cu(A) to the binuclear center formed by heme a3 and Cu(B).</text>
</comment>
<dbReference type="GO" id="GO:0042773">
    <property type="term" value="P:ATP synthesis coupled electron transport"/>
    <property type="evidence" value="ECO:0007669"/>
    <property type="project" value="TreeGrafter"/>
</dbReference>
<evidence type="ECO:0000256" key="4">
    <source>
        <dbReference type="ARBA" id="ARBA00022660"/>
    </source>
</evidence>
<evidence type="ECO:0000313" key="21">
    <source>
        <dbReference type="EMBL" id="AIT08295.1"/>
    </source>
</evidence>
<keyword evidence="22" id="KW-1185">Reference proteome</keyword>
<dbReference type="Pfam" id="PF00116">
    <property type="entry name" value="COX2"/>
    <property type="match status" value="1"/>
</dbReference>
<dbReference type="PANTHER" id="PTHR22888:SF9">
    <property type="entry name" value="CYTOCHROME C OXIDASE SUBUNIT 2"/>
    <property type="match status" value="1"/>
</dbReference>
<sequence>MRKRFKGLALAAGVALAGLSAASQAAPQGAAAPAGVSNIAPTTANATAPAAPASPLLAQDGAPATTIEPGIGHPVAGRIGIQPQVTTNGQFAHWFHDSILVPLIVAICVFVLLLLLWVVFRFRKAANPIPSKTSHNTAIEIVWTLAPVVILVLIAVPSIGLLQAQFKPAPAGAVTLKAIGNQWYWSYQYPDNGGFEVTANMLKEKDQVAKGERFRTDADGPRLLAADNRIVLPVGVPIRLITTSQDVIHSWAVPAFWIKLDAVPGRLNETSFTIKQPGLYFGQCSELCGARHAFMPIAVEAVPLAQFAAWVRAKGGTMPTPGKASDKVIPQPGAEGSAAKQAEGNAADAATGPVENVTTTAPTSSQGATGNPATGNAGQ</sequence>
<evidence type="ECO:0000256" key="3">
    <source>
        <dbReference type="ARBA" id="ARBA00022448"/>
    </source>
</evidence>
<name>A0A097EL52_9SPHN</name>
<evidence type="ECO:0000256" key="12">
    <source>
        <dbReference type="ARBA" id="ARBA00024688"/>
    </source>
</evidence>
<dbReference type="PRINTS" id="PR01166">
    <property type="entry name" value="CYCOXIDASEII"/>
</dbReference>
<evidence type="ECO:0000256" key="13">
    <source>
        <dbReference type="ARBA" id="ARBA00047816"/>
    </source>
</evidence>
<dbReference type="InterPro" id="IPR034210">
    <property type="entry name" value="CcO_II_C"/>
</dbReference>
<dbReference type="CDD" id="cd13912">
    <property type="entry name" value="CcO_II_C"/>
    <property type="match status" value="1"/>
</dbReference>
<dbReference type="InterPro" id="IPR045187">
    <property type="entry name" value="CcO_II"/>
</dbReference>
<keyword evidence="11 17" id="KW-0472">Membrane</keyword>
<keyword evidence="9 17" id="KW-1133">Transmembrane helix</keyword>
<gene>
    <name evidence="21" type="ORF">MC45_15385</name>
</gene>
<dbReference type="InterPro" id="IPR011759">
    <property type="entry name" value="Cyt_c_oxidase_su2_TM_dom"/>
</dbReference>
<dbReference type="RefSeq" id="WP_038667615.1">
    <property type="nucleotide sequence ID" value="NZ_CP009571.1"/>
</dbReference>
<evidence type="ECO:0000256" key="7">
    <source>
        <dbReference type="ARBA" id="ARBA00022967"/>
    </source>
</evidence>
<dbReference type="PANTHER" id="PTHR22888">
    <property type="entry name" value="CYTOCHROME C OXIDASE, SUBUNIT II"/>
    <property type="match status" value="1"/>
</dbReference>
<dbReference type="SUPFAM" id="SSF49503">
    <property type="entry name" value="Cupredoxins"/>
    <property type="match status" value="1"/>
</dbReference>
<evidence type="ECO:0000256" key="10">
    <source>
        <dbReference type="ARBA" id="ARBA00023008"/>
    </source>
</evidence>
<evidence type="ECO:0000256" key="1">
    <source>
        <dbReference type="ARBA" id="ARBA00004141"/>
    </source>
</evidence>
<dbReference type="Proteomes" id="UP000033200">
    <property type="component" value="Chromosome"/>
</dbReference>
<dbReference type="HOGENOM" id="CLU_036876_2_0_5"/>
<dbReference type="PROSITE" id="PS50999">
    <property type="entry name" value="COX2_TM"/>
    <property type="match status" value="1"/>
</dbReference>
<dbReference type="InterPro" id="IPR014222">
    <property type="entry name" value="Cyt_c_oxidase_su2"/>
</dbReference>
<feature type="domain" description="Cytochrome oxidase subunit II copper A binding" evidence="19">
    <location>
        <begin position="171"/>
        <end position="313"/>
    </location>
</feature>